<dbReference type="RefSeq" id="WP_338689687.1">
    <property type="nucleotide sequence ID" value="NZ_AP024702.1"/>
</dbReference>
<reference evidence="1 2" key="1">
    <citation type="submission" date="2021-06" db="EMBL/GenBank/DDBJ databases">
        <title>Complete genome of Haloferula helveola possessing various polysaccharide degrading enzymes.</title>
        <authorList>
            <person name="Takami H."/>
            <person name="Huang C."/>
            <person name="Hamasaki K."/>
        </authorList>
    </citation>
    <scope>NUCLEOTIDE SEQUENCE [LARGE SCALE GENOMIC DNA]</scope>
    <source>
        <strain evidence="1 2">CN-1</strain>
    </source>
</reference>
<keyword evidence="2" id="KW-1185">Reference proteome</keyword>
<dbReference type="Pfam" id="PF07586">
    <property type="entry name" value="HXXSHH"/>
    <property type="match status" value="1"/>
</dbReference>
<proteinExistence type="predicted"/>
<dbReference type="PROSITE" id="PS51318">
    <property type="entry name" value="TAT"/>
    <property type="match status" value="1"/>
</dbReference>
<gene>
    <name evidence="1" type="ORF">HAHE_13690</name>
</gene>
<evidence type="ECO:0000313" key="2">
    <source>
        <dbReference type="Proteomes" id="UP001374893"/>
    </source>
</evidence>
<evidence type="ECO:0008006" key="3">
    <source>
        <dbReference type="Google" id="ProtNLM"/>
    </source>
</evidence>
<dbReference type="InterPro" id="IPR006311">
    <property type="entry name" value="TAT_signal"/>
</dbReference>
<evidence type="ECO:0000313" key="1">
    <source>
        <dbReference type="EMBL" id="BCX47461.1"/>
    </source>
</evidence>
<name>A0ABM7R8Q2_9BACT</name>
<accession>A0ABM7R8Q2</accession>
<dbReference type="EMBL" id="AP024702">
    <property type="protein sequence ID" value="BCX47461.1"/>
    <property type="molecule type" value="Genomic_DNA"/>
</dbReference>
<sequence length="426" mass="46814">MKSFHIHTGAALSRRTFLRGAGAVMGLPLLEAMTPAFSAPARTPQRFVGVSLYLGLHGPNLTPKGSGRDYTPSRYLRPLQDIRDDFTVVSGSSHPGVVGGHTAESSIFSACPNQRGATTRNTISLDQLMAKHLGHETRFPSLVLNTGTEKSPSYTENGAMIPAINDPRKLFASLFVDDSPQARKRKGELLQDGKSIMDIVGEEAKALEREVGSGDREKLDAWFTSVRELEQRLEMNESWVERPKPKVGKPPRPADPNNAADVKRAFLDIALLALKTDSTRFLTLHCTTNGVRSLDGVEENYHGLSHHGRDEDKLEQLTIVEQAMVNAWADFVRELKAHEQGRGRNLLDDTMVLLTSNLGNASSHDNKNLPVLFAGGSFEHGRHLAFNPKDNEPLPNLYLSALRSLGLQEERFATSTGELKGLVRKG</sequence>
<dbReference type="InterPro" id="IPR011447">
    <property type="entry name" value="DUF1552"/>
</dbReference>
<organism evidence="1 2">
    <name type="scientific">Haloferula helveola</name>
    <dbReference type="NCBI Taxonomy" id="490095"/>
    <lineage>
        <taxon>Bacteria</taxon>
        <taxon>Pseudomonadati</taxon>
        <taxon>Verrucomicrobiota</taxon>
        <taxon>Verrucomicrobiia</taxon>
        <taxon>Verrucomicrobiales</taxon>
        <taxon>Verrucomicrobiaceae</taxon>
        <taxon>Haloferula</taxon>
    </lineage>
</organism>
<dbReference type="Proteomes" id="UP001374893">
    <property type="component" value="Chromosome"/>
</dbReference>
<protein>
    <recommendedName>
        <fullName evidence="3">DUF1552 domain-containing protein</fullName>
    </recommendedName>
</protein>